<dbReference type="InterPro" id="IPR002207">
    <property type="entry name" value="Peroxidase_I"/>
</dbReference>
<evidence type="ECO:0000259" key="6">
    <source>
        <dbReference type="Pfam" id="PF00141"/>
    </source>
</evidence>
<keyword evidence="2" id="KW-0630">Potassium</keyword>
<dbReference type="GO" id="GO:0042744">
    <property type="term" value="P:hydrogen peroxide catabolic process"/>
    <property type="evidence" value="ECO:0007669"/>
    <property type="project" value="TreeGrafter"/>
</dbReference>
<accession>A0A9E7GR42</accession>
<dbReference type="EMBL" id="CP097509">
    <property type="protein sequence ID" value="URE19425.1"/>
    <property type="molecule type" value="Genomic_DNA"/>
</dbReference>
<gene>
    <name evidence="7" type="ORF">MUK42_10750</name>
</gene>
<dbReference type="SUPFAM" id="SSF48113">
    <property type="entry name" value="Heme-dependent peroxidases"/>
    <property type="match status" value="1"/>
</dbReference>
<feature type="domain" description="Plant heme peroxidase family profile" evidence="6">
    <location>
        <begin position="71"/>
        <end position="235"/>
    </location>
</feature>
<comment type="similarity">
    <text evidence="5">Belongs to the peroxidase family.</text>
</comment>
<evidence type="ECO:0000256" key="4">
    <source>
        <dbReference type="ARBA" id="ARBA00047994"/>
    </source>
</evidence>
<dbReference type="GO" id="GO:0034599">
    <property type="term" value="P:cellular response to oxidative stress"/>
    <property type="evidence" value="ECO:0007669"/>
    <property type="project" value="InterPro"/>
</dbReference>
<dbReference type="PRINTS" id="PR00459">
    <property type="entry name" value="ASPEROXIDASE"/>
</dbReference>
<dbReference type="InterPro" id="IPR044831">
    <property type="entry name" value="Ccp1-like"/>
</dbReference>
<dbReference type="AlphaFoldDB" id="A0A9E7GR42"/>
<comment type="catalytic activity">
    <reaction evidence="4">
        <text>L-ascorbate + H2O2 = L-dehydroascorbate + 2 H2O</text>
        <dbReference type="Rhea" id="RHEA:22996"/>
        <dbReference type="ChEBI" id="CHEBI:15377"/>
        <dbReference type="ChEBI" id="CHEBI:16240"/>
        <dbReference type="ChEBI" id="CHEBI:38290"/>
        <dbReference type="ChEBI" id="CHEBI:58539"/>
        <dbReference type="EC" id="1.11.1.11"/>
    </reaction>
</comment>
<dbReference type="GO" id="GO:0000302">
    <property type="term" value="P:response to reactive oxygen species"/>
    <property type="evidence" value="ECO:0007669"/>
    <property type="project" value="TreeGrafter"/>
</dbReference>
<keyword evidence="8" id="KW-1185">Reference proteome</keyword>
<organism evidence="7 8">
    <name type="scientific">Musa troglodytarum</name>
    <name type="common">fe'i banana</name>
    <dbReference type="NCBI Taxonomy" id="320322"/>
    <lineage>
        <taxon>Eukaryota</taxon>
        <taxon>Viridiplantae</taxon>
        <taxon>Streptophyta</taxon>
        <taxon>Embryophyta</taxon>
        <taxon>Tracheophyta</taxon>
        <taxon>Spermatophyta</taxon>
        <taxon>Magnoliopsida</taxon>
        <taxon>Liliopsida</taxon>
        <taxon>Zingiberales</taxon>
        <taxon>Musaceae</taxon>
        <taxon>Musa</taxon>
    </lineage>
</organism>
<dbReference type="PANTHER" id="PTHR31356:SF34">
    <property type="entry name" value="THYLAKOID LUMENAL 29 KDA PROTEIN, CHLOROPLASTIC"/>
    <property type="match status" value="1"/>
</dbReference>
<evidence type="ECO:0000256" key="1">
    <source>
        <dbReference type="ARBA" id="ARBA00022837"/>
    </source>
</evidence>
<dbReference type="InterPro" id="IPR010255">
    <property type="entry name" value="Haem_peroxidase_sf"/>
</dbReference>
<dbReference type="Gene3D" id="1.10.520.10">
    <property type="match status" value="1"/>
</dbReference>
<dbReference type="FunFam" id="1.20.58.1620:FF:000001">
    <property type="entry name" value="Thylakoid lumenal 29 kDa protein, chloroplastic"/>
    <property type="match status" value="1"/>
</dbReference>
<evidence type="ECO:0000256" key="5">
    <source>
        <dbReference type="RuleBase" id="RU004241"/>
    </source>
</evidence>
<name>A0A9E7GR42_9LILI</name>
<dbReference type="CDD" id="cd00314">
    <property type="entry name" value="plant_peroxidase_like"/>
    <property type="match status" value="1"/>
</dbReference>
<dbReference type="GO" id="GO:0020037">
    <property type="term" value="F:heme binding"/>
    <property type="evidence" value="ECO:0007669"/>
    <property type="project" value="InterPro"/>
</dbReference>
<evidence type="ECO:0000313" key="8">
    <source>
        <dbReference type="Proteomes" id="UP001055439"/>
    </source>
</evidence>
<keyword evidence="1" id="KW-0106">Calcium</keyword>
<dbReference type="InterPro" id="IPR002016">
    <property type="entry name" value="Haem_peroxidase"/>
</dbReference>
<proteinExistence type="inferred from homology"/>
<reference evidence="7" key="1">
    <citation type="submission" date="2022-05" db="EMBL/GenBank/DDBJ databases">
        <title>The Musa troglodytarum L. genome provides insights into the mechanism of non-climacteric behaviour and enrichment of carotenoids.</title>
        <authorList>
            <person name="Wang J."/>
        </authorList>
    </citation>
    <scope>NUCLEOTIDE SEQUENCE</scope>
    <source>
        <tissue evidence="7">Leaf</tissue>
    </source>
</reference>
<dbReference type="Pfam" id="PF00141">
    <property type="entry name" value="peroxidase"/>
    <property type="match status" value="1"/>
</dbReference>
<dbReference type="Proteomes" id="UP001055439">
    <property type="component" value="Chromosome 7"/>
</dbReference>
<dbReference type="PANTHER" id="PTHR31356">
    <property type="entry name" value="THYLAKOID LUMENAL 29 KDA PROTEIN, CHLOROPLASTIC-RELATED"/>
    <property type="match status" value="1"/>
</dbReference>
<keyword evidence="3" id="KW-0560">Oxidoreductase</keyword>
<sequence length="308" mass="33459">MAGVSFLSTLPSLRLRPHSPQSSLAFAAPEISSGVVCCYRRAEDAGEADERCVYHRRDVLRCVGAVVGMGHPDLVPSILTLALNDAMTYDKATKSGGPNGSIRLSAELGRPENSGLSAALDLLVEAKKGIDTYSKGGPISFADLIQYAAQAAIKKTFLDSAIQKCGGKEDKGTLLYTAYGSNGQWGLFDKQFGRKDAEAPDPEGRIPQWNKASVQEMKAKFTTIGLGPRQLAVMSAFLGPDQLATENLLSSDPEVRPWVEKYQRSRETISQTDYEVDLITTLTKLSSLGQKIDYEAYTYPVKKIELKA</sequence>
<evidence type="ECO:0000256" key="2">
    <source>
        <dbReference type="ARBA" id="ARBA00022958"/>
    </source>
</evidence>
<evidence type="ECO:0000313" key="7">
    <source>
        <dbReference type="EMBL" id="URE19425.1"/>
    </source>
</evidence>
<dbReference type="Gene3D" id="1.20.58.1620">
    <property type="match status" value="1"/>
</dbReference>
<dbReference type="GO" id="GO:0016688">
    <property type="term" value="F:L-ascorbate peroxidase activity"/>
    <property type="evidence" value="ECO:0007669"/>
    <property type="project" value="UniProtKB-EC"/>
</dbReference>
<evidence type="ECO:0000256" key="3">
    <source>
        <dbReference type="ARBA" id="ARBA00023002"/>
    </source>
</evidence>
<dbReference type="OrthoDB" id="2113341at2759"/>
<keyword evidence="7" id="KW-0575">Peroxidase</keyword>
<dbReference type="GO" id="GO:0009535">
    <property type="term" value="C:chloroplast thylakoid membrane"/>
    <property type="evidence" value="ECO:0007669"/>
    <property type="project" value="TreeGrafter"/>
</dbReference>
<protein>
    <submittedName>
        <fullName evidence="7">Peroxidase</fullName>
    </submittedName>
</protein>